<protein>
    <submittedName>
        <fullName evidence="1">Uncharacterized protein</fullName>
    </submittedName>
</protein>
<sequence>MDDYDPFDYWDKKRETFALFFESKAKEYKKEHADTEYNSTYAEHYWNAVDGEFTKDWRWAGEQESKNYRYFAEQEFKQFWTDYGEHFKDFWTLRKVEFETKGLQQSGLALSFWKKANIIYKEYWDLGNEDYKKMWARQEF</sequence>
<gene>
    <name evidence="1" type="ORF">Zmor_016432</name>
</gene>
<evidence type="ECO:0000313" key="1">
    <source>
        <dbReference type="EMBL" id="KAJ3634492.1"/>
    </source>
</evidence>
<dbReference type="EMBL" id="JALNTZ010000427">
    <property type="protein sequence ID" value="KAJ3634492.1"/>
    <property type="molecule type" value="Genomic_DNA"/>
</dbReference>
<proteinExistence type="predicted"/>
<comment type="caution">
    <text evidence="1">The sequence shown here is derived from an EMBL/GenBank/DDBJ whole genome shotgun (WGS) entry which is preliminary data.</text>
</comment>
<dbReference type="AlphaFoldDB" id="A0AA38LZY1"/>
<accession>A0AA38LZY1</accession>
<keyword evidence="2" id="KW-1185">Reference proteome</keyword>
<reference evidence="1" key="1">
    <citation type="journal article" date="2023" name="G3 (Bethesda)">
        <title>Whole genome assemblies of Zophobas morio and Tenebrio molitor.</title>
        <authorList>
            <person name="Kaur S."/>
            <person name="Stinson S.A."/>
            <person name="diCenzo G.C."/>
        </authorList>
    </citation>
    <scope>NUCLEOTIDE SEQUENCE</scope>
    <source>
        <strain evidence="1">QUZm001</strain>
    </source>
</reference>
<dbReference type="Proteomes" id="UP001168821">
    <property type="component" value="Unassembled WGS sequence"/>
</dbReference>
<organism evidence="1 2">
    <name type="scientific">Zophobas morio</name>
    <dbReference type="NCBI Taxonomy" id="2755281"/>
    <lineage>
        <taxon>Eukaryota</taxon>
        <taxon>Metazoa</taxon>
        <taxon>Ecdysozoa</taxon>
        <taxon>Arthropoda</taxon>
        <taxon>Hexapoda</taxon>
        <taxon>Insecta</taxon>
        <taxon>Pterygota</taxon>
        <taxon>Neoptera</taxon>
        <taxon>Endopterygota</taxon>
        <taxon>Coleoptera</taxon>
        <taxon>Polyphaga</taxon>
        <taxon>Cucujiformia</taxon>
        <taxon>Tenebrionidae</taxon>
        <taxon>Zophobas</taxon>
    </lineage>
</organism>
<evidence type="ECO:0000313" key="2">
    <source>
        <dbReference type="Proteomes" id="UP001168821"/>
    </source>
</evidence>
<name>A0AA38LZY1_9CUCU</name>